<keyword evidence="7" id="KW-0067">ATP-binding</keyword>
<dbReference type="InterPro" id="IPR050482">
    <property type="entry name" value="Sensor_HK_TwoCompSys"/>
</dbReference>
<comment type="catalytic activity">
    <reaction evidence="1">
        <text>ATP + protein L-histidine = ADP + protein N-phospho-L-histidine.</text>
        <dbReference type="EC" id="2.7.13.3"/>
    </reaction>
</comment>
<dbReference type="Pfam" id="PF07730">
    <property type="entry name" value="HisKA_3"/>
    <property type="match status" value="1"/>
</dbReference>
<evidence type="ECO:0000256" key="5">
    <source>
        <dbReference type="ARBA" id="ARBA00022741"/>
    </source>
</evidence>
<evidence type="ECO:0000256" key="3">
    <source>
        <dbReference type="ARBA" id="ARBA00022553"/>
    </source>
</evidence>
<accession>A0A4S8HXX8</accession>
<evidence type="ECO:0000256" key="1">
    <source>
        <dbReference type="ARBA" id="ARBA00000085"/>
    </source>
</evidence>
<keyword evidence="4" id="KW-0808">Transferase</keyword>
<keyword evidence="9" id="KW-0812">Transmembrane</keyword>
<proteinExistence type="predicted"/>
<comment type="caution">
    <text evidence="11">The sequence shown here is derived from an EMBL/GenBank/DDBJ whole genome shotgun (WGS) entry which is preliminary data.</text>
</comment>
<name>A0A4S8HXX8_9BACT</name>
<dbReference type="SUPFAM" id="SSF55874">
    <property type="entry name" value="ATPase domain of HSP90 chaperone/DNA topoisomerase II/histidine kinase"/>
    <property type="match status" value="1"/>
</dbReference>
<evidence type="ECO:0000256" key="9">
    <source>
        <dbReference type="SAM" id="Phobius"/>
    </source>
</evidence>
<dbReference type="InterPro" id="IPR036890">
    <property type="entry name" value="HATPase_C_sf"/>
</dbReference>
<protein>
    <recommendedName>
        <fullName evidence="2">histidine kinase</fullName>
        <ecNumber evidence="2">2.7.13.3</ecNumber>
    </recommendedName>
</protein>
<evidence type="ECO:0000256" key="4">
    <source>
        <dbReference type="ARBA" id="ARBA00022679"/>
    </source>
</evidence>
<dbReference type="GO" id="GO:0005524">
    <property type="term" value="F:ATP binding"/>
    <property type="evidence" value="ECO:0007669"/>
    <property type="project" value="UniProtKB-KW"/>
</dbReference>
<dbReference type="PANTHER" id="PTHR24421:SF10">
    <property type="entry name" value="NITRATE_NITRITE SENSOR PROTEIN NARQ"/>
    <property type="match status" value="1"/>
</dbReference>
<dbReference type="Proteomes" id="UP000306918">
    <property type="component" value="Unassembled WGS sequence"/>
</dbReference>
<keyword evidence="5" id="KW-0547">Nucleotide-binding</keyword>
<reference evidence="11 12" key="1">
    <citation type="submission" date="2019-04" db="EMBL/GenBank/DDBJ databases">
        <title>Niastella caeni sp. nov., isolated from activated sludge.</title>
        <authorList>
            <person name="Sheng M."/>
        </authorList>
    </citation>
    <scope>NUCLEOTIDE SEQUENCE [LARGE SCALE GENOMIC DNA]</scope>
    <source>
        <strain evidence="11 12">HX-2-15</strain>
    </source>
</reference>
<evidence type="ECO:0000256" key="6">
    <source>
        <dbReference type="ARBA" id="ARBA00022777"/>
    </source>
</evidence>
<evidence type="ECO:0000313" key="11">
    <source>
        <dbReference type="EMBL" id="THU40557.1"/>
    </source>
</evidence>
<evidence type="ECO:0000256" key="7">
    <source>
        <dbReference type="ARBA" id="ARBA00022840"/>
    </source>
</evidence>
<dbReference type="Gene3D" id="1.20.5.1930">
    <property type="match status" value="1"/>
</dbReference>
<keyword evidence="9" id="KW-1133">Transmembrane helix</keyword>
<dbReference type="OrthoDB" id="5401121at2"/>
<dbReference type="GO" id="GO:0016020">
    <property type="term" value="C:membrane"/>
    <property type="evidence" value="ECO:0007669"/>
    <property type="project" value="InterPro"/>
</dbReference>
<keyword evidence="8" id="KW-0902">Two-component regulatory system</keyword>
<keyword evidence="12" id="KW-1185">Reference proteome</keyword>
<dbReference type="InterPro" id="IPR011712">
    <property type="entry name" value="Sig_transdc_His_kin_sub3_dim/P"/>
</dbReference>
<evidence type="ECO:0000256" key="2">
    <source>
        <dbReference type="ARBA" id="ARBA00012438"/>
    </source>
</evidence>
<evidence type="ECO:0000256" key="8">
    <source>
        <dbReference type="ARBA" id="ARBA00023012"/>
    </source>
</evidence>
<feature type="domain" description="Signal transduction histidine kinase subgroup 3 dimerisation and phosphoacceptor" evidence="10">
    <location>
        <begin position="81"/>
        <end position="144"/>
    </location>
</feature>
<dbReference type="EC" id="2.7.13.3" evidence="2"/>
<dbReference type="GO" id="GO:0000155">
    <property type="term" value="F:phosphorelay sensor kinase activity"/>
    <property type="evidence" value="ECO:0007669"/>
    <property type="project" value="InterPro"/>
</dbReference>
<sequence length="279" mass="32615">MFRIYCSSFFWQKHCMNPPDNNIKLLVLVGVSVMLLLFISFLLFFISVQRGKYRYHKHLQQLKEEQQELLIEAAVRSEESERLRIAEALHDEMGALLFSAKLHFQNIRLNEEHEDNSALYNKGQELLDMAIQKIRGISHNLHSSILQEFGLMEAIRHFIQKTVDEHLIEASVELENCYTTVPRENAVSVYRTVQELVNNILRHAHPKKLRVSGTINATSLVLTIFHDGEGLTQQQFEELRYRKDSMGFKIIQNRLILLKANLQFSERPDGYYIDLYLPV</sequence>
<keyword evidence="3" id="KW-0597">Phosphoprotein</keyword>
<evidence type="ECO:0000313" key="12">
    <source>
        <dbReference type="Proteomes" id="UP000306918"/>
    </source>
</evidence>
<dbReference type="AlphaFoldDB" id="A0A4S8HXX8"/>
<dbReference type="EMBL" id="STFF01000001">
    <property type="protein sequence ID" value="THU40557.1"/>
    <property type="molecule type" value="Genomic_DNA"/>
</dbReference>
<dbReference type="Gene3D" id="3.30.565.10">
    <property type="entry name" value="Histidine kinase-like ATPase, C-terminal domain"/>
    <property type="match status" value="1"/>
</dbReference>
<dbReference type="GO" id="GO:0046983">
    <property type="term" value="F:protein dimerization activity"/>
    <property type="evidence" value="ECO:0007669"/>
    <property type="project" value="InterPro"/>
</dbReference>
<evidence type="ECO:0000259" key="10">
    <source>
        <dbReference type="Pfam" id="PF07730"/>
    </source>
</evidence>
<feature type="transmembrane region" description="Helical" evidence="9">
    <location>
        <begin position="25"/>
        <end position="48"/>
    </location>
</feature>
<dbReference type="PANTHER" id="PTHR24421">
    <property type="entry name" value="NITRATE/NITRITE SENSOR PROTEIN NARX-RELATED"/>
    <property type="match status" value="1"/>
</dbReference>
<keyword evidence="9" id="KW-0472">Membrane</keyword>
<keyword evidence="6" id="KW-0418">Kinase</keyword>
<gene>
    <name evidence="11" type="ORF">FAM09_00130</name>
</gene>
<organism evidence="11 12">
    <name type="scientific">Niastella caeni</name>
    <dbReference type="NCBI Taxonomy" id="2569763"/>
    <lineage>
        <taxon>Bacteria</taxon>
        <taxon>Pseudomonadati</taxon>
        <taxon>Bacteroidota</taxon>
        <taxon>Chitinophagia</taxon>
        <taxon>Chitinophagales</taxon>
        <taxon>Chitinophagaceae</taxon>
        <taxon>Niastella</taxon>
    </lineage>
</organism>